<comment type="caution">
    <text evidence="1">The sequence shown here is derived from an EMBL/GenBank/DDBJ whole genome shotgun (WGS) entry which is preliminary data.</text>
</comment>
<evidence type="ECO:0000313" key="2">
    <source>
        <dbReference type="Proteomes" id="UP000324255"/>
    </source>
</evidence>
<dbReference type="AlphaFoldDB" id="A0AB34CLK5"/>
<protein>
    <submittedName>
        <fullName evidence="1">Uncharacterized protein</fullName>
    </submittedName>
</protein>
<sequence length="60" mass="6717">MRAMPEDRLKMQNNPSAVDAKFNAKKIILTGAGGQGKIIHSRWRRGCHHLSTIPVDNLVH</sequence>
<keyword evidence="2" id="KW-1185">Reference proteome</keyword>
<reference evidence="1 2" key="1">
    <citation type="submission" date="2019-09" db="EMBL/GenBank/DDBJ databases">
        <title>Genomic diversity of phyloplane-associated Pantoea species in Pakistan cotton crop.</title>
        <authorList>
            <person name="Tufail M.R."/>
            <person name="Cook D.R."/>
        </authorList>
    </citation>
    <scope>NUCLEOTIDE SEQUENCE [LARGE SCALE GENOMIC DNA]</scope>
    <source>
        <strain evidence="1 2">B_8</strain>
    </source>
</reference>
<organism evidence="1 2">
    <name type="scientific">Candidatus Pantoea gossypiicola</name>
    <dbReference type="NCBI Taxonomy" id="2608008"/>
    <lineage>
        <taxon>Bacteria</taxon>
        <taxon>Pseudomonadati</taxon>
        <taxon>Pseudomonadota</taxon>
        <taxon>Gammaproteobacteria</taxon>
        <taxon>Enterobacterales</taxon>
        <taxon>Erwiniaceae</taxon>
        <taxon>Pantoea</taxon>
    </lineage>
</organism>
<gene>
    <name evidence="1" type="ORF">F3I20_09930</name>
</gene>
<evidence type="ECO:0000313" key="1">
    <source>
        <dbReference type="EMBL" id="KAA6125450.1"/>
    </source>
</evidence>
<dbReference type="EMBL" id="VWVM01000006">
    <property type="protein sequence ID" value="KAA6125450.1"/>
    <property type="molecule type" value="Genomic_DNA"/>
</dbReference>
<dbReference type="Proteomes" id="UP000324255">
    <property type="component" value="Unassembled WGS sequence"/>
</dbReference>
<name>A0AB34CLK5_9GAMM</name>
<accession>A0AB34CLK5</accession>
<proteinExistence type="predicted"/>